<dbReference type="EMBL" id="AICP01000034">
    <property type="protein sequence ID" value="EID22633.1"/>
    <property type="molecule type" value="Genomic_DNA"/>
</dbReference>
<protein>
    <submittedName>
        <fullName evidence="2">Uncharacterized protein</fullName>
    </submittedName>
</protein>
<keyword evidence="3" id="KW-1185">Reference proteome</keyword>
<proteinExistence type="predicted"/>
<gene>
    <name evidence="2" type="ORF">HMPREF1043_0023</name>
</gene>
<evidence type="ECO:0000256" key="1">
    <source>
        <dbReference type="SAM" id="MobiDB-lite"/>
    </source>
</evidence>
<accession>I0SGY0</accession>
<sequence length="216" mass="23540">MRQIDDLDHLIRLLQGKAEDTRAALTEQGAANLDEAKSMSAEGDWAPEIVLLGLHPDQDQARQINELAAAIPHLGIAAVTTSNPLDAQWVLTLEDERNADLQPTGQHLRPQLVTPEETEQITQVLATALQQPQDTGKTSTRIDPAEVLNPSKHLTAVPDPHEPAADQDEERTEQIPQVSISAAEERTLDQYLIPAEQTEDAQDPAGELGDTPTQDP</sequence>
<feature type="non-terminal residue" evidence="2">
    <location>
        <position position="216"/>
    </location>
</feature>
<dbReference type="AlphaFoldDB" id="I0SGY0"/>
<evidence type="ECO:0000313" key="3">
    <source>
        <dbReference type="Proteomes" id="UP000003245"/>
    </source>
</evidence>
<feature type="compositionally biased region" description="Polar residues" evidence="1">
    <location>
        <begin position="128"/>
        <end position="141"/>
    </location>
</feature>
<feature type="region of interest" description="Disordered" evidence="1">
    <location>
        <begin position="128"/>
        <end position="216"/>
    </location>
</feature>
<evidence type="ECO:0000313" key="2">
    <source>
        <dbReference type="EMBL" id="EID22633.1"/>
    </source>
</evidence>
<comment type="caution">
    <text evidence="2">The sequence shown here is derived from an EMBL/GenBank/DDBJ whole genome shotgun (WGS) entry which is preliminary data.</text>
</comment>
<dbReference type="Proteomes" id="UP000003245">
    <property type="component" value="Unassembled WGS sequence"/>
</dbReference>
<reference evidence="2 3" key="1">
    <citation type="submission" date="2012-01" db="EMBL/GenBank/DDBJ databases">
        <authorList>
            <person name="Harkins D.M."/>
            <person name="Madupu R."/>
            <person name="Durkin A.S."/>
            <person name="Torralba M."/>
            <person name="Methe B."/>
            <person name="Sutton G.G."/>
            <person name="Nelson K.E."/>
        </authorList>
    </citation>
    <scope>NUCLEOTIDE SEQUENCE [LARGE SCALE GENOMIC DNA]</scope>
    <source>
        <strain evidence="2 3">CCUG 39159</strain>
    </source>
</reference>
<name>I0SGY0_STRAP</name>
<organism evidence="2 3">
    <name type="scientific">Streptococcus anginosus subsp. whileyi CCUG 39159</name>
    <dbReference type="NCBI Taxonomy" id="1095729"/>
    <lineage>
        <taxon>Bacteria</taxon>
        <taxon>Bacillati</taxon>
        <taxon>Bacillota</taxon>
        <taxon>Bacilli</taxon>
        <taxon>Lactobacillales</taxon>
        <taxon>Streptococcaceae</taxon>
        <taxon>Streptococcus</taxon>
        <taxon>Streptococcus anginosus group</taxon>
    </lineage>
</organism>